<sequence>LDKHTIKTHIPHHNHHRHHLSTILSNARRNNLYKENTRTTANNNNNSIFFSIQPTNFRINCASSLITAPGIYLINKEKITNLLFIYIHI</sequence>
<evidence type="ECO:0000313" key="1">
    <source>
        <dbReference type="EMBL" id="KRX23969.1"/>
    </source>
</evidence>
<keyword evidence="2" id="KW-1185">Reference proteome</keyword>
<proteinExistence type="predicted"/>
<protein>
    <submittedName>
        <fullName evidence="1">Uncharacterized protein</fullName>
    </submittedName>
</protein>
<accession>A0A0V0SB63</accession>
<dbReference type="AlphaFoldDB" id="A0A0V0SB63"/>
<feature type="non-terminal residue" evidence="1">
    <location>
        <position position="1"/>
    </location>
</feature>
<gene>
    <name evidence="1" type="ORF">T07_9598</name>
</gene>
<comment type="caution">
    <text evidence="1">The sequence shown here is derived from an EMBL/GenBank/DDBJ whole genome shotgun (WGS) entry which is preliminary data.</text>
</comment>
<name>A0A0V0SB63_9BILA</name>
<dbReference type="EMBL" id="JYDL01000020">
    <property type="protein sequence ID" value="KRX23969.1"/>
    <property type="molecule type" value="Genomic_DNA"/>
</dbReference>
<organism evidence="1 2">
    <name type="scientific">Trichinella nelsoni</name>
    <dbReference type="NCBI Taxonomy" id="6336"/>
    <lineage>
        <taxon>Eukaryota</taxon>
        <taxon>Metazoa</taxon>
        <taxon>Ecdysozoa</taxon>
        <taxon>Nematoda</taxon>
        <taxon>Enoplea</taxon>
        <taxon>Dorylaimia</taxon>
        <taxon>Trichinellida</taxon>
        <taxon>Trichinellidae</taxon>
        <taxon>Trichinella</taxon>
    </lineage>
</organism>
<evidence type="ECO:0000313" key="2">
    <source>
        <dbReference type="Proteomes" id="UP000054630"/>
    </source>
</evidence>
<dbReference type="Proteomes" id="UP000054630">
    <property type="component" value="Unassembled WGS sequence"/>
</dbReference>
<reference evidence="1 2" key="1">
    <citation type="submission" date="2015-01" db="EMBL/GenBank/DDBJ databases">
        <title>Evolution of Trichinella species and genotypes.</title>
        <authorList>
            <person name="Korhonen P.K."/>
            <person name="Edoardo P."/>
            <person name="Giuseppe L.R."/>
            <person name="Gasser R.B."/>
        </authorList>
    </citation>
    <scope>NUCLEOTIDE SEQUENCE [LARGE SCALE GENOMIC DNA]</scope>
    <source>
        <strain evidence="1">ISS37</strain>
    </source>
</reference>